<evidence type="ECO:0000259" key="7">
    <source>
        <dbReference type="PROSITE" id="PS51362"/>
    </source>
</evidence>
<comment type="similarity">
    <text evidence="2 4">Belongs to the TGF-beta family.</text>
</comment>
<dbReference type="OMA" id="SIFYAHT"/>
<organism evidence="8 9">
    <name type="scientific">Strongylocentrotus purpuratus</name>
    <name type="common">Purple sea urchin</name>
    <dbReference type="NCBI Taxonomy" id="7668"/>
    <lineage>
        <taxon>Eukaryota</taxon>
        <taxon>Metazoa</taxon>
        <taxon>Echinodermata</taxon>
        <taxon>Eleutherozoa</taxon>
        <taxon>Echinozoa</taxon>
        <taxon>Echinoidea</taxon>
        <taxon>Euechinoidea</taxon>
        <taxon>Echinacea</taxon>
        <taxon>Camarodonta</taxon>
        <taxon>Echinidea</taxon>
        <taxon>Strongylocentrotidae</taxon>
        <taxon>Strongylocentrotus</taxon>
    </lineage>
</organism>
<evidence type="ECO:0000256" key="5">
    <source>
        <dbReference type="SAM" id="MobiDB-lite"/>
    </source>
</evidence>
<dbReference type="Gene3D" id="2.10.90.10">
    <property type="entry name" value="Cystine-knot cytokines"/>
    <property type="match status" value="1"/>
</dbReference>
<evidence type="ECO:0000313" key="8">
    <source>
        <dbReference type="EnsemblMetazoa" id="XP_003730703"/>
    </source>
</evidence>
<evidence type="ECO:0000256" key="1">
    <source>
        <dbReference type="ARBA" id="ARBA00004613"/>
    </source>
</evidence>
<dbReference type="PANTHER" id="PTHR11848:SF302">
    <property type="entry name" value="TGF-BETA FAMILY PROFILE DOMAIN-CONTAINING PROTEIN"/>
    <property type="match status" value="1"/>
</dbReference>
<dbReference type="PROSITE" id="PS51362">
    <property type="entry name" value="TGF_BETA_2"/>
    <property type="match status" value="1"/>
</dbReference>
<dbReference type="SUPFAM" id="SSF57501">
    <property type="entry name" value="Cystine-knot cytokines"/>
    <property type="match status" value="1"/>
</dbReference>
<dbReference type="KEGG" id="spu:100889503"/>
<dbReference type="InParanoid" id="A0A7M7LLP5"/>
<feature type="chain" id="PRO_5029679593" description="TGF-beta family profile domain-containing protein" evidence="6">
    <location>
        <begin position="28"/>
        <end position="457"/>
    </location>
</feature>
<dbReference type="OrthoDB" id="6516235at2759"/>
<dbReference type="Gene3D" id="2.60.120.970">
    <property type="match status" value="1"/>
</dbReference>
<dbReference type="InterPro" id="IPR029034">
    <property type="entry name" value="Cystine-knot_cytokine"/>
</dbReference>
<dbReference type="InterPro" id="IPR015615">
    <property type="entry name" value="TGF-beta-rel"/>
</dbReference>
<feature type="signal peptide" evidence="6">
    <location>
        <begin position="1"/>
        <end position="27"/>
    </location>
</feature>
<accession>A0A7M7LLP5</accession>
<feature type="compositionally biased region" description="Low complexity" evidence="5">
    <location>
        <begin position="79"/>
        <end position="106"/>
    </location>
</feature>
<keyword evidence="9" id="KW-1185">Reference proteome</keyword>
<proteinExistence type="inferred from homology"/>
<keyword evidence="4" id="KW-0339">Growth factor</keyword>
<evidence type="ECO:0000256" key="3">
    <source>
        <dbReference type="ARBA" id="ARBA00022525"/>
    </source>
</evidence>
<dbReference type="CDD" id="cd08698">
    <property type="entry name" value="TGF_beta_SF"/>
    <property type="match status" value="1"/>
</dbReference>
<dbReference type="AlphaFoldDB" id="A0A7M7LLP5"/>
<dbReference type="GeneID" id="100889503"/>
<evidence type="ECO:0000256" key="4">
    <source>
        <dbReference type="RuleBase" id="RU000354"/>
    </source>
</evidence>
<feature type="compositionally biased region" description="Polar residues" evidence="5">
    <location>
        <begin position="59"/>
        <end position="71"/>
    </location>
</feature>
<reference evidence="9" key="1">
    <citation type="submission" date="2015-02" db="EMBL/GenBank/DDBJ databases">
        <title>Genome sequencing for Strongylocentrotus purpuratus.</title>
        <authorList>
            <person name="Murali S."/>
            <person name="Liu Y."/>
            <person name="Vee V."/>
            <person name="English A."/>
            <person name="Wang M."/>
            <person name="Skinner E."/>
            <person name="Han Y."/>
            <person name="Muzny D.M."/>
            <person name="Worley K.C."/>
            <person name="Gibbs R.A."/>
        </authorList>
    </citation>
    <scope>NUCLEOTIDE SEQUENCE</scope>
</reference>
<dbReference type="GO" id="GO:0005125">
    <property type="term" value="F:cytokine activity"/>
    <property type="evidence" value="ECO:0000318"/>
    <property type="project" value="GO_Central"/>
</dbReference>
<reference evidence="8" key="2">
    <citation type="submission" date="2021-01" db="UniProtKB">
        <authorList>
            <consortium name="EnsemblMetazoa"/>
        </authorList>
    </citation>
    <scope>IDENTIFICATION</scope>
</reference>
<evidence type="ECO:0000256" key="6">
    <source>
        <dbReference type="SAM" id="SignalP"/>
    </source>
</evidence>
<comment type="subcellular location">
    <subcellularLocation>
        <location evidence="1">Secreted</location>
    </subcellularLocation>
</comment>
<feature type="region of interest" description="Disordered" evidence="5">
    <location>
        <begin position="49"/>
        <end position="106"/>
    </location>
</feature>
<dbReference type="Proteomes" id="UP000007110">
    <property type="component" value="Unassembled WGS sequence"/>
</dbReference>
<dbReference type="SMART" id="SM00204">
    <property type="entry name" value="TGFB"/>
    <property type="match status" value="1"/>
</dbReference>
<protein>
    <recommendedName>
        <fullName evidence="7">TGF-beta family profile domain-containing protein</fullName>
    </recommendedName>
</protein>
<dbReference type="InterPro" id="IPR001839">
    <property type="entry name" value="TGF-b_C"/>
</dbReference>
<evidence type="ECO:0000313" key="9">
    <source>
        <dbReference type="Proteomes" id="UP000007110"/>
    </source>
</evidence>
<dbReference type="EnsemblMetazoa" id="XM_003730655">
    <property type="protein sequence ID" value="XP_003730703"/>
    <property type="gene ID" value="LOC100889503"/>
</dbReference>
<keyword evidence="3" id="KW-0964">Secreted</keyword>
<dbReference type="PANTHER" id="PTHR11848">
    <property type="entry name" value="TGF-BETA FAMILY"/>
    <property type="match status" value="1"/>
</dbReference>
<keyword evidence="6" id="KW-0732">Signal</keyword>
<sequence length="457" mass="50457">MCPTRSHPSQLCILCFVLLCNCIHLSASPTRLTAWPKLRIFGGNDIHESPHREIRRSTEASTPSPMSSAGSNHLPLIQTSSSPSNNSPGGSLTPSSEPVTPSSFAASSSSLDMSFCPSCRMRNQIKTDVDDQEPRSPMMSAAEKEYRIQTLKRNILEALHLESPPLVKADAPSVDPKVIERIFSESEKDEPEDDEDFKHDIEKTNKQLIVGVAGEMGGYGNEHTVKLSFAIPADVQRAKSVKGKLWLGLANSSSATTGSLFVIQRLHRKYYGTHVIGVHRLESASLGTWIGIDLSPTRWSASEPAVVLEVISEPAQQTVDLSAGAVLEVNMMTREDTHHRRTRRGIECTSNNPTGCCLQPFSVHRDDLNWSWLIAPTNIQLNYCRGSCDSGTSPIFNHSSIFYAHTMRQINSSLRMRLLPCCTPKRLGDVQMLIKSGDDTIYRRTIPNLMVRECGCA</sequence>
<dbReference type="GO" id="GO:0008083">
    <property type="term" value="F:growth factor activity"/>
    <property type="evidence" value="ECO:0007669"/>
    <property type="project" value="UniProtKB-KW"/>
</dbReference>
<feature type="compositionally biased region" description="Basic and acidic residues" evidence="5">
    <location>
        <begin position="49"/>
        <end position="58"/>
    </location>
</feature>
<dbReference type="Pfam" id="PF00019">
    <property type="entry name" value="TGF_beta"/>
    <property type="match status" value="1"/>
</dbReference>
<feature type="domain" description="TGF-beta family profile" evidence="7">
    <location>
        <begin position="338"/>
        <end position="457"/>
    </location>
</feature>
<dbReference type="GO" id="GO:0005615">
    <property type="term" value="C:extracellular space"/>
    <property type="evidence" value="ECO:0000318"/>
    <property type="project" value="GO_Central"/>
</dbReference>
<dbReference type="RefSeq" id="XP_003730703.2">
    <property type="nucleotide sequence ID" value="XM_003730655.3"/>
</dbReference>
<dbReference type="GO" id="GO:0007178">
    <property type="term" value="P:cell surface receptor protein serine/threonine kinase signaling pathway"/>
    <property type="evidence" value="ECO:0000318"/>
    <property type="project" value="GO_Central"/>
</dbReference>
<name>A0A7M7LLP5_STRPU</name>
<evidence type="ECO:0000256" key="2">
    <source>
        <dbReference type="ARBA" id="ARBA00006656"/>
    </source>
</evidence>